<feature type="transmembrane region" description="Helical" evidence="1">
    <location>
        <begin position="172"/>
        <end position="189"/>
    </location>
</feature>
<gene>
    <name evidence="2" type="ORF">S01H1_44069</name>
</gene>
<dbReference type="EMBL" id="BARS01028097">
    <property type="protein sequence ID" value="GAG04475.1"/>
    <property type="molecule type" value="Genomic_DNA"/>
</dbReference>
<keyword evidence="1" id="KW-0472">Membrane</keyword>
<feature type="transmembrane region" description="Helical" evidence="1">
    <location>
        <begin position="143"/>
        <end position="160"/>
    </location>
</feature>
<protein>
    <recommendedName>
        <fullName evidence="3">Glycosyltransferase RgtA/B/C/D-like domain-containing protein</fullName>
    </recommendedName>
</protein>
<name>X0UG03_9ZZZZ</name>
<feature type="non-terminal residue" evidence="2">
    <location>
        <position position="1"/>
    </location>
</feature>
<feature type="transmembrane region" description="Helical" evidence="1">
    <location>
        <begin position="102"/>
        <end position="123"/>
    </location>
</feature>
<evidence type="ECO:0000313" key="2">
    <source>
        <dbReference type="EMBL" id="GAG04475.1"/>
    </source>
</evidence>
<accession>X0UG03</accession>
<feature type="transmembrane region" description="Helical" evidence="1">
    <location>
        <begin position="20"/>
        <end position="39"/>
    </location>
</feature>
<proteinExistence type="predicted"/>
<reference evidence="2" key="1">
    <citation type="journal article" date="2014" name="Front. Microbiol.">
        <title>High frequency of phylogenetically diverse reductive dehalogenase-homologous genes in deep subseafloor sedimentary metagenomes.</title>
        <authorList>
            <person name="Kawai M."/>
            <person name="Futagami T."/>
            <person name="Toyoda A."/>
            <person name="Takaki Y."/>
            <person name="Nishi S."/>
            <person name="Hori S."/>
            <person name="Arai W."/>
            <person name="Tsubouchi T."/>
            <person name="Morono Y."/>
            <person name="Uchiyama I."/>
            <person name="Ito T."/>
            <person name="Fujiyama A."/>
            <person name="Inagaki F."/>
            <person name="Takami H."/>
        </authorList>
    </citation>
    <scope>NUCLEOTIDE SEQUENCE</scope>
    <source>
        <strain evidence="2">Expedition CK06-06</strain>
    </source>
</reference>
<organism evidence="2">
    <name type="scientific">marine sediment metagenome</name>
    <dbReference type="NCBI Taxonomy" id="412755"/>
    <lineage>
        <taxon>unclassified sequences</taxon>
        <taxon>metagenomes</taxon>
        <taxon>ecological metagenomes</taxon>
    </lineage>
</organism>
<comment type="caution">
    <text evidence="2">The sequence shown here is derived from an EMBL/GenBank/DDBJ whole genome shotgun (WGS) entry which is preliminary data.</text>
</comment>
<feature type="transmembrane region" description="Helical" evidence="1">
    <location>
        <begin position="226"/>
        <end position="244"/>
    </location>
</feature>
<feature type="non-terminal residue" evidence="2">
    <location>
        <position position="265"/>
    </location>
</feature>
<keyword evidence="1" id="KW-1133">Transmembrane helix</keyword>
<evidence type="ECO:0000256" key="1">
    <source>
        <dbReference type="SAM" id="Phobius"/>
    </source>
</evidence>
<keyword evidence="1" id="KW-0812">Transmembrane</keyword>
<sequence length="265" mass="29375">WPDWMPVEFWLVESFSLPTITIFAHGALATAILLVTFLAVQDYRRTGTRRALAKSAVLTIALAIVQPMCLPLLGVTLCVYQALLAGRRIARGQPWLQRTEVASIVVIGAISLLLAIFLSLPFWTNDVFRIWNQQSLTPSPSPLHLLWGYGVFVPLAVVGARRVWQDQRETGLLLVAWILAAGVLLYVPGLPQRRFAQGMIIPWGCLAALGLEELFRNGSHSRRSRLVYLLMVGLGVVSTTSMVARETQSILTVAEPAFHPREQLV</sequence>
<evidence type="ECO:0008006" key="3">
    <source>
        <dbReference type="Google" id="ProtNLM"/>
    </source>
</evidence>
<dbReference type="AlphaFoldDB" id="X0UG03"/>